<dbReference type="Gene3D" id="2.160.10.10">
    <property type="entry name" value="Hexapeptide repeat proteins"/>
    <property type="match status" value="1"/>
</dbReference>
<keyword evidence="9" id="KW-1185">Reference proteome</keyword>
<dbReference type="InterPro" id="IPR056818">
    <property type="entry name" value="GlmU/GlgC-like_hexapep"/>
</dbReference>
<evidence type="ECO:0000313" key="9">
    <source>
        <dbReference type="Proteomes" id="UP000623129"/>
    </source>
</evidence>
<evidence type="ECO:0000313" key="8">
    <source>
        <dbReference type="EMBL" id="KAF3333102.1"/>
    </source>
</evidence>
<name>A0A833VBY3_9POAL</name>
<gene>
    <name evidence="8" type="ORF">FCM35_KLT00793</name>
</gene>
<reference evidence="8" key="1">
    <citation type="submission" date="2020-01" db="EMBL/GenBank/DDBJ databases">
        <title>Genome sequence of Kobresia littledalei, the first chromosome-level genome in the family Cyperaceae.</title>
        <authorList>
            <person name="Qu G."/>
        </authorList>
    </citation>
    <scope>NUCLEOTIDE SEQUENCE</scope>
    <source>
        <strain evidence="8">C.B.Clarke</strain>
        <tissue evidence="8">Leaf</tissue>
    </source>
</reference>
<organism evidence="8 9">
    <name type="scientific">Carex littledalei</name>
    <dbReference type="NCBI Taxonomy" id="544730"/>
    <lineage>
        <taxon>Eukaryota</taxon>
        <taxon>Viridiplantae</taxon>
        <taxon>Streptophyta</taxon>
        <taxon>Embryophyta</taxon>
        <taxon>Tracheophyta</taxon>
        <taxon>Spermatophyta</taxon>
        <taxon>Magnoliopsida</taxon>
        <taxon>Liliopsida</taxon>
        <taxon>Poales</taxon>
        <taxon>Cyperaceae</taxon>
        <taxon>Cyperoideae</taxon>
        <taxon>Cariceae</taxon>
        <taxon>Carex</taxon>
        <taxon>Carex subgen. Euthyceras</taxon>
    </lineage>
</organism>
<dbReference type="PANTHER" id="PTHR45989">
    <property type="entry name" value="TRANSLATION INITIATION FACTOR EIF-2B SUBUNIT GAMMA"/>
    <property type="match status" value="1"/>
</dbReference>
<dbReference type="GO" id="GO:0005851">
    <property type="term" value="C:eukaryotic translation initiation factor 2B complex"/>
    <property type="evidence" value="ECO:0007669"/>
    <property type="project" value="TreeGrafter"/>
</dbReference>
<dbReference type="EMBL" id="SWLB01000010">
    <property type="protein sequence ID" value="KAF3333102.1"/>
    <property type="molecule type" value="Genomic_DNA"/>
</dbReference>
<evidence type="ECO:0000256" key="3">
    <source>
        <dbReference type="ARBA" id="ARBA00022490"/>
    </source>
</evidence>
<comment type="subunit">
    <text evidence="6">Component of the translation initiation factor 2B (eIF2B) complex which is a heterodecamer of two sets of five different subunits: alpha, beta, gamma, delta and epsilon. Subunits alpha, beta and delta comprise a regulatory subcomplex and subunits epsilon and gamma comprise a catalytic subcomplex. Within the complex, the hexameric regulatory complex resides at the center, with the two heterodimeric catalytic subcomplexes bound on opposite sides.</text>
</comment>
<dbReference type="Proteomes" id="UP000623129">
    <property type="component" value="Unassembled WGS sequence"/>
</dbReference>
<comment type="similarity">
    <text evidence="2">Belongs to the eIF-2B gamma/epsilon subunits family.</text>
</comment>
<dbReference type="GO" id="GO:0005829">
    <property type="term" value="C:cytosol"/>
    <property type="evidence" value="ECO:0007669"/>
    <property type="project" value="UniProtKB-SubCell"/>
</dbReference>
<dbReference type="AlphaFoldDB" id="A0A833VBY3"/>
<accession>A0A833VBY3</accession>
<keyword evidence="3" id="KW-0963">Cytoplasm</keyword>
<proteinExistence type="inferred from homology"/>
<comment type="subcellular location">
    <subcellularLocation>
        <location evidence="1">Cytoplasm</location>
        <location evidence="1">Cytosol</location>
    </subcellularLocation>
</comment>
<dbReference type="Pfam" id="PF24894">
    <property type="entry name" value="Hexapep_GlmU"/>
    <property type="match status" value="1"/>
</dbReference>
<evidence type="ECO:0000256" key="2">
    <source>
        <dbReference type="ARBA" id="ARBA00007878"/>
    </source>
</evidence>
<evidence type="ECO:0000256" key="5">
    <source>
        <dbReference type="ARBA" id="ARBA00022917"/>
    </source>
</evidence>
<evidence type="ECO:0000256" key="4">
    <source>
        <dbReference type="ARBA" id="ARBA00022540"/>
    </source>
</evidence>
<dbReference type="GO" id="GO:0005085">
    <property type="term" value="F:guanyl-nucleotide exchange factor activity"/>
    <property type="evidence" value="ECO:0007669"/>
    <property type="project" value="TreeGrafter"/>
</dbReference>
<dbReference type="PANTHER" id="PTHR45989:SF1">
    <property type="entry name" value="TRANSLATION INITIATION FACTOR EIF-2B SUBUNIT GAMMA"/>
    <property type="match status" value="1"/>
</dbReference>
<sequence>MEGWRSWTLLSMTSRARGGGGLPSLVAIVNSIIMNHVTIEDNCTIQGSVISSNVQIQERASLKDCQVGAGYVITAGRDCEYKSEPLTKR</sequence>
<comment type="caution">
    <text evidence="8">The sequence shown here is derived from an EMBL/GenBank/DDBJ whole genome shotgun (WGS) entry which is preliminary data.</text>
</comment>
<evidence type="ECO:0000259" key="7">
    <source>
        <dbReference type="Pfam" id="PF24894"/>
    </source>
</evidence>
<dbReference type="InterPro" id="IPR051960">
    <property type="entry name" value="eIF2B_gamma"/>
</dbReference>
<dbReference type="GO" id="GO:0003743">
    <property type="term" value="F:translation initiation factor activity"/>
    <property type="evidence" value="ECO:0007669"/>
    <property type="project" value="UniProtKB-KW"/>
</dbReference>
<dbReference type="SUPFAM" id="SSF51161">
    <property type="entry name" value="Trimeric LpxA-like enzymes"/>
    <property type="match status" value="1"/>
</dbReference>
<dbReference type="OrthoDB" id="10250549at2759"/>
<evidence type="ECO:0000256" key="1">
    <source>
        <dbReference type="ARBA" id="ARBA00004514"/>
    </source>
</evidence>
<keyword evidence="5" id="KW-0648">Protein biosynthesis</keyword>
<dbReference type="GO" id="GO:0002183">
    <property type="term" value="P:cytoplasmic translational initiation"/>
    <property type="evidence" value="ECO:0007669"/>
    <property type="project" value="TreeGrafter"/>
</dbReference>
<protein>
    <submittedName>
        <fullName evidence="8">Translation initiation factor eIF-2B subunit gamma</fullName>
    </submittedName>
</protein>
<keyword evidence="4 8" id="KW-0396">Initiation factor</keyword>
<feature type="domain" description="Glucose-1-phosphate adenylyltransferase/Bifunctional protein GlmU-like C-terminal hexapeptide" evidence="7">
    <location>
        <begin position="27"/>
        <end position="76"/>
    </location>
</feature>
<dbReference type="InterPro" id="IPR011004">
    <property type="entry name" value="Trimer_LpxA-like_sf"/>
</dbReference>
<evidence type="ECO:0000256" key="6">
    <source>
        <dbReference type="ARBA" id="ARBA00046432"/>
    </source>
</evidence>